<comment type="similarity">
    <text evidence="1">Belongs to the ABC transporter superfamily.</text>
</comment>
<accession>R6TIK0</accession>
<dbReference type="STRING" id="1263015.BN580_00557"/>
<dbReference type="GO" id="GO:0016887">
    <property type="term" value="F:ATP hydrolysis activity"/>
    <property type="evidence" value="ECO:0007669"/>
    <property type="project" value="InterPro"/>
</dbReference>
<feature type="domain" description="ABC transporter" evidence="5">
    <location>
        <begin position="2"/>
        <end position="230"/>
    </location>
</feature>
<keyword evidence="3" id="KW-0547">Nucleotide-binding</keyword>
<dbReference type="InterPro" id="IPR027417">
    <property type="entry name" value="P-loop_NTPase"/>
</dbReference>
<evidence type="ECO:0000256" key="4">
    <source>
        <dbReference type="ARBA" id="ARBA00022840"/>
    </source>
</evidence>
<keyword evidence="2" id="KW-0813">Transport</keyword>
<reference evidence="7 9" key="2">
    <citation type="submission" date="2022-03" db="EMBL/GenBank/DDBJ databases">
        <title>Metagenome-assembled genomes from swine fecal metagenomes.</title>
        <authorList>
            <person name="Holman D.B."/>
            <person name="Kommadath A."/>
        </authorList>
    </citation>
    <scope>NUCLEOTIDE SEQUENCE [LARGE SCALE GENOMIC DNA]</scope>
    <source>
        <strain evidence="7">SUG147</strain>
    </source>
</reference>
<dbReference type="SUPFAM" id="SSF52540">
    <property type="entry name" value="P-loop containing nucleoside triphosphate hydrolases"/>
    <property type="match status" value="1"/>
</dbReference>
<dbReference type="InterPro" id="IPR003439">
    <property type="entry name" value="ABC_transporter-like_ATP-bd"/>
</dbReference>
<dbReference type="SMART" id="SM00382">
    <property type="entry name" value="AAA"/>
    <property type="match status" value="1"/>
</dbReference>
<sequence length="326" mass="35779">MIKIENLTKRYGNKYALSGISFEVNKGEIVGFLGPNGAGKSTTMNILTGFLSFTDGKVEINGLDILDYPDEAKKNIGYLPEQPPLYLDMTVSEYLNFIYDLKGCKLNRKKHIAEIIEVVRLTDVRGRLIGNLSKGYRQRVGIGQALVGNPQVIILDEPTVGLDPRQVVEIRNLIRTLGLDHTVILSTHILSEVQAVCDRVIIINKGKIVADRKTEDIASAVSGNRRMSVKICGPVKEVTSALRSLPGVLSAESVGNLDADSTSYVVESENGIDIRKPLFSLLSRNNWPMIGCETAGANLEEVFISLTEATPETVRRKKRVNVKNAG</sequence>
<evidence type="ECO:0000256" key="3">
    <source>
        <dbReference type="ARBA" id="ARBA00022741"/>
    </source>
</evidence>
<dbReference type="Proteomes" id="UP001139365">
    <property type="component" value="Unassembled WGS sequence"/>
</dbReference>
<evidence type="ECO:0000259" key="5">
    <source>
        <dbReference type="PROSITE" id="PS50893"/>
    </source>
</evidence>
<dbReference type="GO" id="GO:0005524">
    <property type="term" value="F:ATP binding"/>
    <property type="evidence" value="ECO:0007669"/>
    <property type="project" value="UniProtKB-KW"/>
</dbReference>
<reference evidence="6" key="1">
    <citation type="submission" date="2012-11" db="EMBL/GenBank/DDBJ databases">
        <title>Dependencies among metagenomic species, viruses, plasmids and units of genetic variation.</title>
        <authorList>
            <person name="Nielsen H.B."/>
            <person name="Almeida M."/>
            <person name="Juncker A.S."/>
            <person name="Rasmussen S."/>
            <person name="Li J."/>
            <person name="Sunagawa S."/>
            <person name="Plichta D."/>
            <person name="Gautier L."/>
            <person name="Le Chatelier E."/>
            <person name="Peletier E."/>
            <person name="Bonde I."/>
            <person name="Nielsen T."/>
            <person name="Manichanh C."/>
            <person name="Arumugam M."/>
            <person name="Batto J."/>
            <person name="Santos M.B.Q.D."/>
            <person name="Blom N."/>
            <person name="Borruel N."/>
            <person name="Burgdorf K.S."/>
            <person name="Boumezbeur F."/>
            <person name="Casellas F."/>
            <person name="Dore J."/>
            <person name="Guarner F."/>
            <person name="Hansen T."/>
            <person name="Hildebrand F."/>
            <person name="Kaas R.S."/>
            <person name="Kennedy S."/>
            <person name="Kristiansen K."/>
            <person name="Kultima J.R."/>
            <person name="Leonard P."/>
            <person name="Levenez F."/>
            <person name="Lund O."/>
            <person name="Moumen B."/>
            <person name="Le Paslier D."/>
            <person name="Pons N."/>
            <person name="Pedersen O."/>
            <person name="Prifti E."/>
            <person name="Qin J."/>
            <person name="Raes J."/>
            <person name="Tap J."/>
            <person name="Tims S."/>
            <person name="Ussery D.W."/>
            <person name="Yamada T."/>
            <person name="MetaHit consortium"/>
            <person name="Renault P."/>
            <person name="Sicheritz-Ponten T."/>
            <person name="Bork P."/>
            <person name="Wang J."/>
            <person name="Brunak S."/>
            <person name="Ehrlich S.D."/>
        </authorList>
    </citation>
    <scope>NUCLEOTIDE SEQUENCE [LARGE SCALE GENOMIC DNA]</scope>
</reference>
<dbReference type="Pfam" id="PF00005">
    <property type="entry name" value="ABC_tran"/>
    <property type="match status" value="1"/>
</dbReference>
<dbReference type="PROSITE" id="PS50893">
    <property type="entry name" value="ABC_TRANSPORTER_2"/>
    <property type="match status" value="1"/>
</dbReference>
<protein>
    <submittedName>
        <fullName evidence="6">ABC transporter ATP-binding protein</fullName>
    </submittedName>
</protein>
<dbReference type="InterPro" id="IPR003593">
    <property type="entry name" value="AAA+_ATPase"/>
</dbReference>
<dbReference type="PANTHER" id="PTHR43335:SF4">
    <property type="entry name" value="ABC TRANSPORTER, ATP-BINDING PROTEIN"/>
    <property type="match status" value="1"/>
</dbReference>
<evidence type="ECO:0000313" key="8">
    <source>
        <dbReference type="Proteomes" id="UP000017938"/>
    </source>
</evidence>
<evidence type="ECO:0000313" key="7">
    <source>
        <dbReference type="EMBL" id="MCI5754983.1"/>
    </source>
</evidence>
<dbReference type="EMBL" id="CBFW010000003">
    <property type="protein sequence ID" value="CDC69519.1"/>
    <property type="molecule type" value="Genomic_DNA"/>
</dbReference>
<organism evidence="6 8">
    <name type="scientific">Candidatus Colimorpha enterica</name>
    <dbReference type="NCBI Taxonomy" id="3083063"/>
    <lineage>
        <taxon>Bacteria</taxon>
        <taxon>Pseudomonadati</taxon>
        <taxon>Bacteroidota</taxon>
        <taxon>Bacteroidia</taxon>
        <taxon>Bacteroidales</taxon>
        <taxon>Candidatus Colimorpha</taxon>
    </lineage>
</organism>
<dbReference type="Proteomes" id="UP000017938">
    <property type="component" value="Unassembled WGS sequence"/>
</dbReference>
<dbReference type="EMBL" id="JALEMU010000029">
    <property type="protein sequence ID" value="MCI5754983.1"/>
    <property type="molecule type" value="Genomic_DNA"/>
</dbReference>
<name>R6TIK0_9BACT</name>
<comment type="caution">
    <text evidence="6">The sequence shown here is derived from an EMBL/GenBank/DDBJ whole genome shotgun (WGS) entry which is preliminary data.</text>
</comment>
<evidence type="ECO:0000313" key="6">
    <source>
        <dbReference type="EMBL" id="CDC69519.1"/>
    </source>
</evidence>
<dbReference type="AlphaFoldDB" id="R6TIK0"/>
<dbReference type="Gene3D" id="3.40.50.300">
    <property type="entry name" value="P-loop containing nucleotide triphosphate hydrolases"/>
    <property type="match status" value="1"/>
</dbReference>
<gene>
    <name evidence="6" type="ORF">BN580_00557</name>
    <name evidence="7" type="ORF">MR241_01665</name>
</gene>
<dbReference type="PANTHER" id="PTHR43335">
    <property type="entry name" value="ABC TRANSPORTER, ATP-BINDING PROTEIN"/>
    <property type="match status" value="1"/>
</dbReference>
<evidence type="ECO:0000256" key="1">
    <source>
        <dbReference type="ARBA" id="ARBA00005417"/>
    </source>
</evidence>
<evidence type="ECO:0000256" key="2">
    <source>
        <dbReference type="ARBA" id="ARBA00022448"/>
    </source>
</evidence>
<evidence type="ECO:0000313" key="9">
    <source>
        <dbReference type="Proteomes" id="UP001139365"/>
    </source>
</evidence>
<proteinExistence type="inferred from homology"/>
<keyword evidence="4 6" id="KW-0067">ATP-binding</keyword>